<feature type="transmembrane region" description="Helical" evidence="9">
    <location>
        <begin position="121"/>
        <end position="139"/>
    </location>
</feature>
<dbReference type="GO" id="GO:0015605">
    <property type="term" value="F:organophosphate ester transmembrane transporter activity"/>
    <property type="evidence" value="ECO:0007669"/>
    <property type="project" value="UniProtKB-ARBA"/>
</dbReference>
<evidence type="ECO:0000256" key="9">
    <source>
        <dbReference type="SAM" id="Phobius"/>
    </source>
</evidence>
<evidence type="ECO:0000313" key="11">
    <source>
        <dbReference type="EMBL" id="KAG2489970.1"/>
    </source>
</evidence>
<sequence length="392" mass="41734">MQLQASRLQSVRPAKRHAVACALPSPCVARPSVARPSSAVPAPTSSPLCRQPAPSLCSRRQLTVAQAAAAVPQSDGNKSELLATLYLGTLFAGWYAANIAFNLYNKQVLKVFAYPMTLTEIQFLVGSCVSLLAWGTGLLKAPKITADTIKNVLPLAVVHTLGNLLTNMSLGAVAVSFTHTIKAMEPFFSVILSTIFLGDKPSPLVLMTLLPIVGGVAIASMTEASFNWFGFASAMGSNVTFQSRNVLSKKMMLKKNDKGGLDNMSLFCVITLLSAVLLLPFSLLIEGWKLTPATLSAAGVTNPNKVIMMATMTGLCFHAYQQVSYMILQKVSPVTHSIGNCVKRVVVIATSVLFFRNPVSMQNALGTAVALAGVFAYSQVKRAEHKGAAKAE</sequence>
<evidence type="ECO:0000256" key="7">
    <source>
        <dbReference type="ARBA" id="ARBA00022989"/>
    </source>
</evidence>
<keyword evidence="2" id="KW-0813">Transport</keyword>
<feature type="transmembrane region" description="Helical" evidence="9">
    <location>
        <begin position="151"/>
        <end position="174"/>
    </location>
</feature>
<accession>A0A836BV12</accession>
<gene>
    <name evidence="11" type="ORF">HYH03_011599</name>
</gene>
<keyword evidence="12" id="KW-1185">Reference proteome</keyword>
<dbReference type="Pfam" id="PF03151">
    <property type="entry name" value="TPT"/>
    <property type="match status" value="1"/>
</dbReference>
<dbReference type="Proteomes" id="UP000612055">
    <property type="component" value="Unassembled WGS sequence"/>
</dbReference>
<organism evidence="11 12">
    <name type="scientific">Edaphochlamys debaryana</name>
    <dbReference type="NCBI Taxonomy" id="47281"/>
    <lineage>
        <taxon>Eukaryota</taxon>
        <taxon>Viridiplantae</taxon>
        <taxon>Chlorophyta</taxon>
        <taxon>core chlorophytes</taxon>
        <taxon>Chlorophyceae</taxon>
        <taxon>CS clade</taxon>
        <taxon>Chlamydomonadales</taxon>
        <taxon>Chlamydomonadales incertae sedis</taxon>
        <taxon>Edaphochlamys</taxon>
    </lineage>
</organism>
<feature type="transmembrane region" description="Helical" evidence="9">
    <location>
        <begin position="361"/>
        <end position="380"/>
    </location>
</feature>
<keyword evidence="5 9" id="KW-0812">Transmembrane</keyword>
<feature type="transmembrane region" description="Helical" evidence="9">
    <location>
        <begin position="264"/>
        <end position="285"/>
    </location>
</feature>
<evidence type="ECO:0000256" key="5">
    <source>
        <dbReference type="ARBA" id="ARBA00022692"/>
    </source>
</evidence>
<dbReference type="InterPro" id="IPR050186">
    <property type="entry name" value="TPT_transporter"/>
</dbReference>
<evidence type="ECO:0000313" key="12">
    <source>
        <dbReference type="Proteomes" id="UP000612055"/>
    </source>
</evidence>
<dbReference type="EMBL" id="JAEHOE010000067">
    <property type="protein sequence ID" value="KAG2489970.1"/>
    <property type="molecule type" value="Genomic_DNA"/>
</dbReference>
<keyword evidence="6" id="KW-0809">Transit peptide</keyword>
<evidence type="ECO:0000256" key="6">
    <source>
        <dbReference type="ARBA" id="ARBA00022946"/>
    </source>
</evidence>
<feature type="domain" description="Sugar phosphate transporter" evidence="10">
    <location>
        <begin position="87"/>
        <end position="378"/>
    </location>
</feature>
<feature type="transmembrane region" description="Helical" evidence="9">
    <location>
        <begin position="204"/>
        <end position="220"/>
    </location>
</feature>
<comment type="subcellular location">
    <subcellularLocation>
        <location evidence="1">Plastid</location>
        <location evidence="1">Chloroplast membrane</location>
        <topology evidence="1">Multi-pass membrane protein</topology>
    </subcellularLocation>
</comment>
<dbReference type="PANTHER" id="PTHR11132">
    <property type="entry name" value="SOLUTE CARRIER FAMILY 35"/>
    <property type="match status" value="1"/>
</dbReference>
<dbReference type="GO" id="GO:0046943">
    <property type="term" value="F:carboxylic acid transmembrane transporter activity"/>
    <property type="evidence" value="ECO:0007669"/>
    <property type="project" value="UniProtKB-ARBA"/>
</dbReference>
<dbReference type="InterPro" id="IPR004696">
    <property type="entry name" value="Tpt_PEP_transl"/>
</dbReference>
<dbReference type="SUPFAM" id="SSF103481">
    <property type="entry name" value="Multidrug resistance efflux transporter EmrE"/>
    <property type="match status" value="2"/>
</dbReference>
<evidence type="ECO:0000256" key="4">
    <source>
        <dbReference type="ARBA" id="ARBA00022640"/>
    </source>
</evidence>
<dbReference type="NCBIfam" id="TIGR00817">
    <property type="entry name" value="tpt"/>
    <property type="match status" value="1"/>
</dbReference>
<reference evidence="11" key="1">
    <citation type="journal article" date="2020" name="bioRxiv">
        <title>Comparative genomics of Chlamydomonas.</title>
        <authorList>
            <person name="Craig R.J."/>
            <person name="Hasan A.R."/>
            <person name="Ness R.W."/>
            <person name="Keightley P.D."/>
        </authorList>
    </citation>
    <scope>NUCLEOTIDE SEQUENCE</scope>
    <source>
        <strain evidence="11">CCAP 11/70</strain>
    </source>
</reference>
<comment type="caution">
    <text evidence="11">The sequence shown here is derived from an EMBL/GenBank/DDBJ whole genome shotgun (WGS) entry which is preliminary data.</text>
</comment>
<proteinExistence type="predicted"/>
<dbReference type="GO" id="GO:0015718">
    <property type="term" value="P:monocarboxylic acid transport"/>
    <property type="evidence" value="ECO:0007669"/>
    <property type="project" value="UniProtKB-ARBA"/>
</dbReference>
<keyword evidence="4" id="KW-0934">Plastid</keyword>
<evidence type="ECO:0000259" key="10">
    <source>
        <dbReference type="Pfam" id="PF03151"/>
    </source>
</evidence>
<dbReference type="InterPro" id="IPR004853">
    <property type="entry name" value="Sugar_P_trans_dom"/>
</dbReference>
<name>A0A836BV12_9CHLO</name>
<evidence type="ECO:0000256" key="3">
    <source>
        <dbReference type="ARBA" id="ARBA00022528"/>
    </source>
</evidence>
<keyword evidence="3" id="KW-0150">Chloroplast</keyword>
<dbReference type="OrthoDB" id="6418713at2759"/>
<dbReference type="GO" id="GO:0031969">
    <property type="term" value="C:chloroplast membrane"/>
    <property type="evidence" value="ECO:0007669"/>
    <property type="project" value="UniProtKB-SubCell"/>
</dbReference>
<evidence type="ECO:0000256" key="1">
    <source>
        <dbReference type="ARBA" id="ARBA00004508"/>
    </source>
</evidence>
<dbReference type="InterPro" id="IPR037185">
    <property type="entry name" value="EmrE-like"/>
</dbReference>
<keyword evidence="8 9" id="KW-0472">Membrane</keyword>
<dbReference type="AlphaFoldDB" id="A0A836BV12"/>
<evidence type="ECO:0000256" key="2">
    <source>
        <dbReference type="ARBA" id="ARBA00022448"/>
    </source>
</evidence>
<protein>
    <recommendedName>
        <fullName evidence="10">Sugar phosphate transporter domain-containing protein</fullName>
    </recommendedName>
</protein>
<evidence type="ECO:0000256" key="8">
    <source>
        <dbReference type="ARBA" id="ARBA00023136"/>
    </source>
</evidence>
<feature type="transmembrane region" description="Helical" evidence="9">
    <location>
        <begin position="81"/>
        <end position="101"/>
    </location>
</feature>
<keyword evidence="7 9" id="KW-1133">Transmembrane helix</keyword>